<dbReference type="AlphaFoldDB" id="A0AAJ7SRM2"/>
<evidence type="ECO:0000256" key="6">
    <source>
        <dbReference type="ARBA" id="ARBA00022692"/>
    </source>
</evidence>
<dbReference type="Gene3D" id="1.20.140.150">
    <property type="match status" value="1"/>
</dbReference>
<dbReference type="RefSeq" id="XP_032803550.1">
    <property type="nucleotide sequence ID" value="XM_032947659.1"/>
</dbReference>
<evidence type="ECO:0000256" key="4">
    <source>
        <dbReference type="ARBA" id="ARBA00022427"/>
    </source>
</evidence>
<dbReference type="PRINTS" id="PR01077">
    <property type="entry name" value="CLAUDIN"/>
</dbReference>
<keyword evidence="4" id="KW-0796">Tight junction</keyword>
<evidence type="ECO:0000256" key="2">
    <source>
        <dbReference type="ARBA" id="ARBA00004651"/>
    </source>
</evidence>
<sequence length="261" mass="26942">MSSTGLEILGFSLGALGWLLGVVACALPTWRVTAFLGQTLIVAQSTWEGLWMNCVVQSTGQMQCKVHDSMLALNGELQAARAMTVLANLLALLAVGVAATGMRCTTCGDEDGSAKGRLTATGGVGFALCGLLMLAPVSWTAHNIVRDFYDVGVPVTLKRELGSALYVGWGAATLLFLGGGLLCCSWPRPEPGRPRPFYGLQPGGLAMHGTGPNAPGAPLPRMHSAVAAAAAAAAAAYSAPPYEAAPAPCNGKQSYHVKEFV</sequence>
<accession>A0AAJ7SRM2</accession>
<evidence type="ECO:0000313" key="11">
    <source>
        <dbReference type="Proteomes" id="UP001318040"/>
    </source>
</evidence>
<evidence type="ECO:0000256" key="8">
    <source>
        <dbReference type="ARBA" id="ARBA00022989"/>
    </source>
</evidence>
<dbReference type="GO" id="GO:0005923">
    <property type="term" value="C:bicellular tight junction"/>
    <property type="evidence" value="ECO:0007669"/>
    <property type="project" value="UniProtKB-SubCell"/>
</dbReference>
<evidence type="ECO:0000256" key="3">
    <source>
        <dbReference type="ARBA" id="ARBA00008295"/>
    </source>
</evidence>
<dbReference type="Proteomes" id="UP001318040">
    <property type="component" value="Chromosome 6"/>
</dbReference>
<dbReference type="InterPro" id="IPR004031">
    <property type="entry name" value="PMP22/EMP/MP20/Claudin"/>
</dbReference>
<dbReference type="InterPro" id="IPR017974">
    <property type="entry name" value="Claudin_CS"/>
</dbReference>
<evidence type="ECO:0000313" key="12">
    <source>
        <dbReference type="RefSeq" id="XP_032803550.1"/>
    </source>
</evidence>
<keyword evidence="7" id="KW-0965">Cell junction</keyword>
<dbReference type="KEGG" id="pmrn:116939386"/>
<organism evidence="11 12">
    <name type="scientific">Petromyzon marinus</name>
    <name type="common">Sea lamprey</name>
    <dbReference type="NCBI Taxonomy" id="7757"/>
    <lineage>
        <taxon>Eukaryota</taxon>
        <taxon>Metazoa</taxon>
        <taxon>Chordata</taxon>
        <taxon>Craniata</taxon>
        <taxon>Vertebrata</taxon>
        <taxon>Cyclostomata</taxon>
        <taxon>Hyperoartia</taxon>
        <taxon>Petromyzontiformes</taxon>
        <taxon>Petromyzontidae</taxon>
        <taxon>Petromyzon</taxon>
    </lineage>
</organism>
<keyword evidence="8 10" id="KW-1133">Transmembrane helix</keyword>
<evidence type="ECO:0000256" key="9">
    <source>
        <dbReference type="ARBA" id="ARBA00023136"/>
    </source>
</evidence>
<dbReference type="Pfam" id="PF00822">
    <property type="entry name" value="PMP22_Claudin"/>
    <property type="match status" value="1"/>
</dbReference>
<dbReference type="InterPro" id="IPR006187">
    <property type="entry name" value="Claudin"/>
</dbReference>
<evidence type="ECO:0000256" key="7">
    <source>
        <dbReference type="ARBA" id="ARBA00022949"/>
    </source>
</evidence>
<proteinExistence type="inferred from homology"/>
<dbReference type="GO" id="GO:0005198">
    <property type="term" value="F:structural molecule activity"/>
    <property type="evidence" value="ECO:0007669"/>
    <property type="project" value="InterPro"/>
</dbReference>
<gene>
    <name evidence="12" type="primary">LOC116939386</name>
</gene>
<evidence type="ECO:0000256" key="5">
    <source>
        <dbReference type="ARBA" id="ARBA00022475"/>
    </source>
</evidence>
<evidence type="ECO:0000256" key="1">
    <source>
        <dbReference type="ARBA" id="ARBA00004435"/>
    </source>
</evidence>
<reference evidence="12" key="1">
    <citation type="submission" date="2025-08" db="UniProtKB">
        <authorList>
            <consortium name="RefSeq"/>
        </authorList>
    </citation>
    <scope>IDENTIFICATION</scope>
    <source>
        <tissue evidence="12">Sperm</tissue>
    </source>
</reference>
<dbReference type="FunFam" id="1.20.140.150:FF:000001">
    <property type="entry name" value="Claudin"/>
    <property type="match status" value="1"/>
</dbReference>
<comment type="subcellular location">
    <subcellularLocation>
        <location evidence="1">Cell junction</location>
        <location evidence="1">Tight junction</location>
    </subcellularLocation>
    <subcellularLocation>
        <location evidence="2">Cell membrane</location>
        <topology evidence="2">Multi-pass membrane protein</topology>
    </subcellularLocation>
</comment>
<feature type="transmembrane region" description="Helical" evidence="10">
    <location>
        <begin position="79"/>
        <end position="99"/>
    </location>
</feature>
<keyword evidence="5" id="KW-1003">Cell membrane</keyword>
<keyword evidence="11" id="KW-1185">Reference proteome</keyword>
<keyword evidence="9 10" id="KW-0472">Membrane</keyword>
<feature type="transmembrane region" description="Helical" evidence="10">
    <location>
        <begin position="161"/>
        <end position="186"/>
    </location>
</feature>
<feature type="transmembrane region" description="Helical" evidence="10">
    <location>
        <begin position="120"/>
        <end position="141"/>
    </location>
</feature>
<evidence type="ECO:0000256" key="10">
    <source>
        <dbReference type="SAM" id="Phobius"/>
    </source>
</evidence>
<protein>
    <submittedName>
        <fullName evidence="12">Claudin-9-like</fullName>
    </submittedName>
</protein>
<dbReference type="GO" id="GO:0005886">
    <property type="term" value="C:plasma membrane"/>
    <property type="evidence" value="ECO:0007669"/>
    <property type="project" value="UniProtKB-SubCell"/>
</dbReference>
<keyword evidence="6 10" id="KW-0812">Transmembrane</keyword>
<dbReference type="PANTHER" id="PTHR12002">
    <property type="entry name" value="CLAUDIN"/>
    <property type="match status" value="1"/>
</dbReference>
<name>A0AAJ7SRM2_PETMA</name>
<dbReference type="PROSITE" id="PS01346">
    <property type="entry name" value="CLAUDIN"/>
    <property type="match status" value="1"/>
</dbReference>
<comment type="similarity">
    <text evidence="3">Belongs to the claudin family.</text>
</comment>